<evidence type="ECO:0000256" key="4">
    <source>
        <dbReference type="ARBA" id="ARBA00022741"/>
    </source>
</evidence>
<dbReference type="GO" id="GO:0005524">
    <property type="term" value="F:ATP binding"/>
    <property type="evidence" value="ECO:0007669"/>
    <property type="project" value="UniProtKB-KW"/>
</dbReference>
<comment type="similarity">
    <text evidence="1">Belongs to the eukaryotic diacylglycerol kinase family.</text>
</comment>
<feature type="compositionally biased region" description="Polar residues" evidence="7">
    <location>
        <begin position="37"/>
        <end position="47"/>
    </location>
</feature>
<evidence type="ECO:0000313" key="9">
    <source>
        <dbReference type="EMBL" id="KAF1805778.1"/>
    </source>
</evidence>
<keyword evidence="6" id="KW-0067">ATP-binding</keyword>
<dbReference type="GO" id="GO:0004143">
    <property type="term" value="F:ATP-dependent diacylglycerol kinase activity"/>
    <property type="evidence" value="ECO:0007669"/>
    <property type="project" value="UniProtKB-EC"/>
</dbReference>
<sequence length="627" mass="71156">MLESPTHTTVINNMPSTDIKSDIEHHQDKPVLGQDFANVNSNPTPISSEEEDEAPSTPPLSSSNTTNNHNNNIQINSDQDSVDISKRPSAYVTEGKIHNSVKLDDTVTEGRPSIYLFIFVNPLSGDRKGHDLVTLPIQHFRLRKFPQVQVEIHNILDDEDRMNGVKNIQLVEAKLNFGQLPPLQQETVSENDSTASSKSTEEKGVLSDAVQTRQIHVWSAGGDGTVMSVFELLVAHKINLDLVFFSCIPFGTGNDFSQVLGWGRTIPDKNILGSKLQNLQELIADRLEKSEAARLDIWQIKMTSYPSGYVREAGPKERKDGHDVAEVKEPATENNHEMIRKMSNYMSIGVQGFVGSGFEAHRAGNRLANKLVYTHESSKWVFWRRFPDLTRFIKSFNQEGKDVLYWPTPEEKQDKNRTPSKLPEISKDPIDLVIQNIPHIWGREVDLWGEAKKGLEAVTDRAGPCDPKNWKPQLANDGRLEVMSLENMTSYLKKLANFRDHVSRIGQFDSPFEIIFREPEHHMKEVDKVNSSSAWVKAKAMMKDKTRHKFEKKNIMCIMCDGEFYEIKDPKSIGFDRFAQIWTLGRNDEENQGRLVKDELDAKDDDDHLVSPPPSAAEDIQKQQQQH</sequence>
<dbReference type="InterPro" id="IPR000756">
    <property type="entry name" value="Diacylglycerol_kin_accessory"/>
</dbReference>
<keyword evidence="3" id="KW-0808">Transferase</keyword>
<dbReference type="InterPro" id="IPR016064">
    <property type="entry name" value="NAD/diacylglycerol_kinase_sf"/>
</dbReference>
<dbReference type="Pfam" id="PF00781">
    <property type="entry name" value="DAGK_cat"/>
    <property type="match status" value="1"/>
</dbReference>
<proteinExistence type="inferred from homology"/>
<organism evidence="9 10">
    <name type="scientific">Mucor circinelloides f. lusitanicus</name>
    <name type="common">Mucor racemosus var. lusitanicus</name>
    <dbReference type="NCBI Taxonomy" id="29924"/>
    <lineage>
        <taxon>Eukaryota</taxon>
        <taxon>Fungi</taxon>
        <taxon>Fungi incertae sedis</taxon>
        <taxon>Mucoromycota</taxon>
        <taxon>Mucoromycotina</taxon>
        <taxon>Mucoromycetes</taxon>
        <taxon>Mucorales</taxon>
        <taxon>Mucorineae</taxon>
        <taxon>Mucoraceae</taxon>
        <taxon>Mucor</taxon>
    </lineage>
</organism>
<feature type="compositionally biased region" description="Low complexity" evidence="7">
    <location>
        <begin position="61"/>
        <end position="79"/>
    </location>
</feature>
<dbReference type="GO" id="GO:0007200">
    <property type="term" value="P:phospholipase C-activating G protein-coupled receptor signaling pathway"/>
    <property type="evidence" value="ECO:0007669"/>
    <property type="project" value="InterPro"/>
</dbReference>
<accession>A0A8H4BP39</accession>
<feature type="region of interest" description="Disordered" evidence="7">
    <location>
        <begin position="31"/>
        <end position="85"/>
    </location>
</feature>
<protein>
    <recommendedName>
        <fullName evidence="2">diacylglycerol kinase (ATP)</fullName>
        <ecNumber evidence="2">2.7.1.107</ecNumber>
    </recommendedName>
</protein>
<dbReference type="SUPFAM" id="SSF111331">
    <property type="entry name" value="NAD kinase/diacylglycerol kinase-like"/>
    <property type="match status" value="1"/>
</dbReference>
<dbReference type="AlphaFoldDB" id="A0A8H4BP39"/>
<evidence type="ECO:0000256" key="5">
    <source>
        <dbReference type="ARBA" id="ARBA00022777"/>
    </source>
</evidence>
<gene>
    <name evidence="9" type="ORF">FB192DRAFT_1299538</name>
</gene>
<evidence type="ECO:0000256" key="3">
    <source>
        <dbReference type="ARBA" id="ARBA00022679"/>
    </source>
</evidence>
<keyword evidence="4" id="KW-0547">Nucleotide-binding</keyword>
<dbReference type="InterPro" id="IPR001206">
    <property type="entry name" value="Diacylglycerol_kinase_cat_dom"/>
</dbReference>
<evidence type="ECO:0000256" key="2">
    <source>
        <dbReference type="ARBA" id="ARBA00012133"/>
    </source>
</evidence>
<comment type="caution">
    <text evidence="9">The sequence shown here is derived from an EMBL/GenBank/DDBJ whole genome shotgun (WGS) entry which is preliminary data.</text>
</comment>
<dbReference type="PANTHER" id="PTHR11255">
    <property type="entry name" value="DIACYLGLYCEROL KINASE"/>
    <property type="match status" value="1"/>
</dbReference>
<evidence type="ECO:0000256" key="1">
    <source>
        <dbReference type="ARBA" id="ARBA00009280"/>
    </source>
</evidence>
<feature type="region of interest" description="Disordered" evidence="7">
    <location>
        <begin position="598"/>
        <end position="627"/>
    </location>
</feature>
<dbReference type="InterPro" id="IPR037607">
    <property type="entry name" value="DGK"/>
</dbReference>
<dbReference type="Pfam" id="PF00609">
    <property type="entry name" value="DAGK_acc"/>
    <property type="match status" value="1"/>
</dbReference>
<feature type="compositionally biased region" description="Basic and acidic residues" evidence="7">
    <location>
        <begin position="598"/>
        <end position="609"/>
    </location>
</feature>
<dbReference type="InterPro" id="IPR017438">
    <property type="entry name" value="ATP-NAD_kinase_N"/>
</dbReference>
<dbReference type="PROSITE" id="PS50146">
    <property type="entry name" value="DAGK"/>
    <property type="match status" value="1"/>
</dbReference>
<dbReference type="Gene3D" id="3.40.50.10330">
    <property type="entry name" value="Probable inorganic polyphosphate/atp-NAD kinase, domain 1"/>
    <property type="match status" value="1"/>
</dbReference>
<feature type="domain" description="DAGKc" evidence="8">
    <location>
        <begin position="220"/>
        <end position="304"/>
    </location>
</feature>
<keyword evidence="5 9" id="KW-0418">Kinase</keyword>
<evidence type="ECO:0000313" key="10">
    <source>
        <dbReference type="Proteomes" id="UP000469890"/>
    </source>
</evidence>
<dbReference type="EMBL" id="JAAECE010000002">
    <property type="protein sequence ID" value="KAF1805778.1"/>
    <property type="molecule type" value="Genomic_DNA"/>
</dbReference>
<reference evidence="9 10" key="1">
    <citation type="submission" date="2019-09" db="EMBL/GenBank/DDBJ databases">
        <authorList>
            <consortium name="DOE Joint Genome Institute"/>
            <person name="Mondo S.J."/>
            <person name="Navarro-Mendoza M.I."/>
            <person name="Perez-Arques C."/>
            <person name="Panchal S."/>
            <person name="Nicolas F.E."/>
            <person name="Ganguly P."/>
            <person name="Pangilinan J."/>
            <person name="Grigoriev I."/>
            <person name="Heitman J."/>
            <person name="Sanya K."/>
            <person name="Garre V."/>
        </authorList>
    </citation>
    <scope>NUCLEOTIDE SEQUENCE [LARGE SCALE GENOMIC DNA]</scope>
    <source>
        <strain evidence="9 10">MU402</strain>
    </source>
</reference>
<evidence type="ECO:0000259" key="8">
    <source>
        <dbReference type="PROSITE" id="PS50146"/>
    </source>
</evidence>
<evidence type="ECO:0000256" key="7">
    <source>
        <dbReference type="SAM" id="MobiDB-lite"/>
    </source>
</evidence>
<dbReference type="Proteomes" id="UP000469890">
    <property type="component" value="Unassembled WGS sequence"/>
</dbReference>
<evidence type="ECO:0000256" key="6">
    <source>
        <dbReference type="ARBA" id="ARBA00022840"/>
    </source>
</evidence>
<dbReference type="GO" id="GO:0016020">
    <property type="term" value="C:membrane"/>
    <property type="evidence" value="ECO:0007669"/>
    <property type="project" value="TreeGrafter"/>
</dbReference>
<dbReference type="EC" id="2.7.1.107" evidence="2"/>
<name>A0A8H4BP39_MUCCL</name>
<dbReference type="PANTHER" id="PTHR11255:SF121">
    <property type="entry name" value="DIACYLGLYCEROL KINASE (ATP)"/>
    <property type="match status" value="1"/>
</dbReference>